<dbReference type="Proteomes" id="UP001138500">
    <property type="component" value="Unassembled WGS sequence"/>
</dbReference>
<reference evidence="2 3" key="1">
    <citation type="journal article" date="2018" name="IMA Fungus">
        <title>IMA Genome-F 10: Nine draft genome sequences of Claviceps purpurea s.lat., including C. arundinis, C. humidiphila, and C. cf. spartinae, pseudomolecules for the pitch canker pathogen Fusarium circinatum, draft genome of Davidsoniella eucalypti, Grosmannia galeiformis, Quambalaria eucalypti, and Teratosphaeria destructans.</title>
        <authorList>
            <person name="Wingfield B.D."/>
            <person name="Liu M."/>
            <person name="Nguyen H.D."/>
            <person name="Lane F.A."/>
            <person name="Morgan S.W."/>
            <person name="De Vos L."/>
            <person name="Wilken P.M."/>
            <person name="Duong T.A."/>
            <person name="Aylward J."/>
            <person name="Coetzee M.P."/>
            <person name="Dadej K."/>
            <person name="De Beer Z.W."/>
            <person name="Findlay W."/>
            <person name="Havenga M."/>
            <person name="Kolarik M."/>
            <person name="Menzies J.G."/>
            <person name="Naidoo K."/>
            <person name="Pochopski O."/>
            <person name="Shoukouhi P."/>
            <person name="Santana Q.C."/>
            <person name="Seifert K.A."/>
            <person name="Soal N."/>
            <person name="Steenkamp E.T."/>
            <person name="Tatham C.T."/>
            <person name="van der Nest M.A."/>
            <person name="Wingfield M.J."/>
        </authorList>
    </citation>
    <scope>NUCLEOTIDE SEQUENCE [LARGE SCALE GENOMIC DNA]</scope>
    <source>
        <strain evidence="2">CMW44962</strain>
    </source>
</reference>
<protein>
    <submittedName>
        <fullName evidence="2">Uncharacterized protein</fullName>
    </submittedName>
</protein>
<dbReference type="AlphaFoldDB" id="A0A9W7W0E0"/>
<keyword evidence="3" id="KW-1185">Reference proteome</keyword>
<feature type="compositionally biased region" description="Polar residues" evidence="1">
    <location>
        <begin position="84"/>
        <end position="93"/>
    </location>
</feature>
<feature type="compositionally biased region" description="Basic and acidic residues" evidence="1">
    <location>
        <begin position="32"/>
        <end position="49"/>
    </location>
</feature>
<feature type="region of interest" description="Disordered" evidence="1">
    <location>
        <begin position="311"/>
        <end position="340"/>
    </location>
</feature>
<evidence type="ECO:0000313" key="3">
    <source>
        <dbReference type="Proteomes" id="UP001138500"/>
    </source>
</evidence>
<name>A0A9W7W0E0_9PEZI</name>
<feature type="compositionally biased region" description="Low complexity" evidence="1">
    <location>
        <begin position="57"/>
        <end position="72"/>
    </location>
</feature>
<accession>A0A9W7W0E0</accession>
<feature type="region of interest" description="Disordered" evidence="1">
    <location>
        <begin position="1"/>
        <end position="93"/>
    </location>
</feature>
<comment type="caution">
    <text evidence="2">The sequence shown here is derived from an EMBL/GenBank/DDBJ whole genome shotgun (WGS) entry which is preliminary data.</text>
</comment>
<proteinExistence type="predicted"/>
<organism evidence="2 3">
    <name type="scientific">Teratosphaeria destructans</name>
    <dbReference type="NCBI Taxonomy" id="418781"/>
    <lineage>
        <taxon>Eukaryota</taxon>
        <taxon>Fungi</taxon>
        <taxon>Dikarya</taxon>
        <taxon>Ascomycota</taxon>
        <taxon>Pezizomycotina</taxon>
        <taxon>Dothideomycetes</taxon>
        <taxon>Dothideomycetidae</taxon>
        <taxon>Mycosphaerellales</taxon>
        <taxon>Teratosphaeriaceae</taxon>
        <taxon>Teratosphaeria</taxon>
    </lineage>
</organism>
<sequence length="340" mass="37593">MASEQYQRNQRNQRNPDRTPNTTLSAFSLGSNDRDTKMTGDQRHLDPQKRAPPSYVAAAAATSRNTMSNASNKSQREPRVGPSTPRNNYQPRTLESLSLQEKAQIGLVPRGTTRAGQEFEWDMGARNLAGRTKIGVMDSPTQHEKQNYIFASPSTRRTEATSSIVKPTSIVKYEPPRPAIMIDPVYGGETRVFNINAPGDMKEGSNFERPPLGTVGQFRFQMPPKDPSTDFELPGSLGLPVPRNKKEMEDMINTIRARRGSEEDGGVSLKGYEETAFAAMQREVLLQTPQPERTVPDIWRGSTAAMYQHAPTTGAEHEMSQTGQDAQMATAGPRGMTPAR</sequence>
<evidence type="ECO:0000313" key="2">
    <source>
        <dbReference type="EMBL" id="KAH9825653.1"/>
    </source>
</evidence>
<reference evidence="2 3" key="2">
    <citation type="journal article" date="2021" name="Curr. Genet.">
        <title>Genetic response to nitrogen starvation in the aggressive Eucalyptus foliar pathogen Teratosphaeria destructans.</title>
        <authorList>
            <person name="Havenga M."/>
            <person name="Wingfield B.D."/>
            <person name="Wingfield M.J."/>
            <person name="Dreyer L.L."/>
            <person name="Roets F."/>
            <person name="Aylward J."/>
        </authorList>
    </citation>
    <scope>NUCLEOTIDE SEQUENCE [LARGE SCALE GENOMIC DNA]</scope>
    <source>
        <strain evidence="2">CMW44962</strain>
    </source>
</reference>
<dbReference type="OrthoDB" id="10457878at2759"/>
<evidence type="ECO:0000256" key="1">
    <source>
        <dbReference type="SAM" id="MobiDB-lite"/>
    </source>
</evidence>
<gene>
    <name evidence="2" type="ORF">Tdes44962_MAKER00583</name>
</gene>
<dbReference type="EMBL" id="RIBY02002089">
    <property type="protein sequence ID" value="KAH9825653.1"/>
    <property type="molecule type" value="Genomic_DNA"/>
</dbReference>
<feature type="compositionally biased region" description="Polar residues" evidence="1">
    <location>
        <begin position="18"/>
        <end position="31"/>
    </location>
</feature>